<evidence type="ECO:0000259" key="8">
    <source>
        <dbReference type="Pfam" id="PF04239"/>
    </source>
</evidence>
<evidence type="ECO:0000256" key="4">
    <source>
        <dbReference type="ARBA" id="ARBA00022692"/>
    </source>
</evidence>
<dbReference type="AlphaFoldDB" id="A0A5N1J9L7"/>
<comment type="similarity">
    <text evidence="2">Belongs to the UPF0702 family.</text>
</comment>
<evidence type="ECO:0000313" key="10">
    <source>
        <dbReference type="Proteomes" id="UP000326570"/>
    </source>
</evidence>
<feature type="domain" description="YetF C-terminal" evidence="8">
    <location>
        <begin position="95"/>
        <end position="164"/>
    </location>
</feature>
<dbReference type="EMBL" id="VTWT01000001">
    <property type="protein sequence ID" value="KAA9345688.1"/>
    <property type="molecule type" value="Genomic_DNA"/>
</dbReference>
<dbReference type="InterPro" id="IPR023090">
    <property type="entry name" value="UPF0702_alpha/beta_dom_sf"/>
</dbReference>
<dbReference type="Gene3D" id="3.30.240.20">
    <property type="entry name" value="bsu07140 like domains"/>
    <property type="match status" value="1"/>
</dbReference>
<dbReference type="Proteomes" id="UP000326570">
    <property type="component" value="Unassembled WGS sequence"/>
</dbReference>
<evidence type="ECO:0000256" key="1">
    <source>
        <dbReference type="ARBA" id="ARBA00004651"/>
    </source>
</evidence>
<evidence type="ECO:0000256" key="2">
    <source>
        <dbReference type="ARBA" id="ARBA00006448"/>
    </source>
</evidence>
<dbReference type="InterPro" id="IPR007353">
    <property type="entry name" value="DUF421"/>
</dbReference>
<reference evidence="9 10" key="1">
    <citation type="submission" date="2019-09" db="EMBL/GenBank/DDBJ databases">
        <title>Genome sequence of Adhaeribacter sp. M2.</title>
        <authorList>
            <person name="Srinivasan S."/>
        </authorList>
    </citation>
    <scope>NUCLEOTIDE SEQUENCE [LARGE SCALE GENOMIC DNA]</scope>
    <source>
        <strain evidence="9 10">M2</strain>
    </source>
</reference>
<dbReference type="GO" id="GO:0005886">
    <property type="term" value="C:plasma membrane"/>
    <property type="evidence" value="ECO:0007669"/>
    <property type="project" value="UniProtKB-SubCell"/>
</dbReference>
<dbReference type="PANTHER" id="PTHR34582">
    <property type="entry name" value="UPF0702 TRANSMEMBRANE PROTEIN YCAP"/>
    <property type="match status" value="1"/>
</dbReference>
<name>A0A5N1J9L7_9BACT</name>
<keyword evidence="4 7" id="KW-0812">Transmembrane</keyword>
<accession>A0A5N1J9L7</accession>
<keyword evidence="5 7" id="KW-1133">Transmembrane helix</keyword>
<proteinExistence type="inferred from homology"/>
<feature type="transmembrane region" description="Helical" evidence="7">
    <location>
        <begin position="12"/>
        <end position="36"/>
    </location>
</feature>
<comment type="subcellular location">
    <subcellularLocation>
        <location evidence="1">Cell membrane</location>
        <topology evidence="1">Multi-pass membrane protein</topology>
    </subcellularLocation>
</comment>
<keyword evidence="6 7" id="KW-0472">Membrane</keyword>
<dbReference type="RefSeq" id="WP_150901831.1">
    <property type="nucleotide sequence ID" value="NZ_VTWT01000001.1"/>
</dbReference>
<protein>
    <submittedName>
        <fullName evidence="9">DUF421 domain-containing protein</fullName>
    </submittedName>
</protein>
<feature type="transmembrane region" description="Helical" evidence="7">
    <location>
        <begin position="75"/>
        <end position="94"/>
    </location>
</feature>
<evidence type="ECO:0000256" key="6">
    <source>
        <dbReference type="ARBA" id="ARBA00023136"/>
    </source>
</evidence>
<evidence type="ECO:0000256" key="7">
    <source>
        <dbReference type="SAM" id="Phobius"/>
    </source>
</evidence>
<feature type="transmembrane region" description="Helical" evidence="7">
    <location>
        <begin position="48"/>
        <end position="69"/>
    </location>
</feature>
<gene>
    <name evidence="9" type="ORF">F0P94_00960</name>
</gene>
<dbReference type="PANTHER" id="PTHR34582:SF6">
    <property type="entry name" value="UPF0702 TRANSMEMBRANE PROTEIN YCAP"/>
    <property type="match status" value="1"/>
</dbReference>
<keyword evidence="3" id="KW-1003">Cell membrane</keyword>
<evidence type="ECO:0000256" key="5">
    <source>
        <dbReference type="ARBA" id="ARBA00022989"/>
    </source>
</evidence>
<sequence>MEFLNLDFAKIFRIETSVLELILRGTLFFLGILLLLRIMPRRTGGELGVMDLIFVILIAEAAANSLGGYSSVTEGFIVIGTLMAWNYLVNVLSYHFPFIEKLVSAPPMVIVKDGKLLRRNMRREYLTEEEVMEQIRKAGFDDVQAVKKAFIESDGTISVIGKEKN</sequence>
<evidence type="ECO:0000256" key="3">
    <source>
        <dbReference type="ARBA" id="ARBA00022475"/>
    </source>
</evidence>
<comment type="caution">
    <text evidence="9">The sequence shown here is derived from an EMBL/GenBank/DDBJ whole genome shotgun (WGS) entry which is preliminary data.</text>
</comment>
<dbReference type="Pfam" id="PF04239">
    <property type="entry name" value="DUF421"/>
    <property type="match status" value="1"/>
</dbReference>
<organism evidence="9 10">
    <name type="scientific">Adhaeribacter soli</name>
    <dbReference type="NCBI Taxonomy" id="2607655"/>
    <lineage>
        <taxon>Bacteria</taxon>
        <taxon>Pseudomonadati</taxon>
        <taxon>Bacteroidota</taxon>
        <taxon>Cytophagia</taxon>
        <taxon>Cytophagales</taxon>
        <taxon>Hymenobacteraceae</taxon>
        <taxon>Adhaeribacter</taxon>
    </lineage>
</organism>
<keyword evidence="10" id="KW-1185">Reference proteome</keyword>
<evidence type="ECO:0000313" key="9">
    <source>
        <dbReference type="EMBL" id="KAA9345688.1"/>
    </source>
</evidence>